<sequence>MVIEVAGIVVGFNLVIMIRSLDVKWEQRKAYNLCDLSMAFGTYQSILVSIPFICASVAIDHLTARGRVEVDMRLRMRRHLPCLSALVHTQIKADSEADEAKSA</sequence>
<reference evidence="1" key="2">
    <citation type="journal article" date="2010" name="Nature">
        <title>Comparative genomics reveals mobile pathogenicity chromosomes in Fusarium.</title>
        <authorList>
            <person name="Ma L.J."/>
            <person name="van der Does H.C."/>
            <person name="Borkovich K.A."/>
            <person name="Coleman J.J."/>
            <person name="Daboussi M.J."/>
            <person name="Di Pietro A."/>
            <person name="Dufresne M."/>
            <person name="Freitag M."/>
            <person name="Grabherr M."/>
            <person name="Henrissat B."/>
            <person name="Houterman P.M."/>
            <person name="Kang S."/>
            <person name="Shim W.B."/>
            <person name="Woloshuk C."/>
            <person name="Xie X."/>
            <person name="Xu J.R."/>
            <person name="Antoniw J."/>
            <person name="Baker S.E."/>
            <person name="Bluhm B.H."/>
            <person name="Breakspear A."/>
            <person name="Brown D.W."/>
            <person name="Butchko R.A."/>
            <person name="Chapman S."/>
            <person name="Coulson R."/>
            <person name="Coutinho P.M."/>
            <person name="Danchin E.G."/>
            <person name="Diener A."/>
            <person name="Gale L.R."/>
            <person name="Gardiner D.M."/>
            <person name="Goff S."/>
            <person name="Hammond-Kosack K.E."/>
            <person name="Hilburn K."/>
            <person name="Hua-Van A."/>
            <person name="Jonkers W."/>
            <person name="Kazan K."/>
            <person name="Kodira C.D."/>
            <person name="Koehrsen M."/>
            <person name="Kumar L."/>
            <person name="Lee Y.H."/>
            <person name="Li L."/>
            <person name="Manners J.M."/>
            <person name="Miranda-Saavedra D."/>
            <person name="Mukherjee M."/>
            <person name="Park G."/>
            <person name="Park J."/>
            <person name="Park S.Y."/>
            <person name="Proctor R.H."/>
            <person name="Regev A."/>
            <person name="Ruiz-Roldan M.C."/>
            <person name="Sain D."/>
            <person name="Sakthikumar S."/>
            <person name="Sykes S."/>
            <person name="Schwartz D.C."/>
            <person name="Turgeon B.G."/>
            <person name="Wapinski I."/>
            <person name="Yoder O."/>
            <person name="Young S."/>
            <person name="Zeng Q."/>
            <person name="Zhou S."/>
            <person name="Galagan J."/>
            <person name="Cuomo C.A."/>
            <person name="Kistler H.C."/>
            <person name="Rep M."/>
        </authorList>
    </citation>
    <scope>NUCLEOTIDE SEQUENCE [LARGE SCALE GENOMIC DNA]</scope>
    <source>
        <strain evidence="1">4287</strain>
    </source>
</reference>
<evidence type="ECO:0000313" key="1">
    <source>
        <dbReference type="EMBL" id="KNB20567.1"/>
    </source>
</evidence>
<dbReference type="KEGG" id="fox:FOXG_22871"/>
<name>A0A0J9WW30_FUSO4</name>
<dbReference type="EMBL" id="DS231749">
    <property type="protein sequence ID" value="KNB20567.1"/>
    <property type="molecule type" value="Genomic_DNA"/>
</dbReference>
<dbReference type="VEuPathDB" id="FungiDB:FOXG_22871"/>
<dbReference type="RefSeq" id="XP_018258612.1">
    <property type="nucleotide sequence ID" value="XM_018403293.1"/>
</dbReference>
<reference evidence="1" key="1">
    <citation type="submission" date="2007-04" db="EMBL/GenBank/DDBJ databases">
        <authorList>
            <consortium name="The Broad Institute Genome Sequencing Platform"/>
            <person name="Birren B."/>
            <person name="Lander E."/>
            <person name="Galagan J."/>
            <person name="Nusbaum C."/>
            <person name="Devon K."/>
            <person name="Ma L.-J."/>
            <person name="Jaffe D."/>
            <person name="Butler J."/>
            <person name="Alvarez P."/>
            <person name="Gnerre S."/>
            <person name="Grabherr M."/>
            <person name="Kleber M."/>
            <person name="Mauceli E."/>
            <person name="Brockman W."/>
            <person name="MacCallum I.A."/>
            <person name="Young S."/>
            <person name="LaButti K."/>
            <person name="DeCaprio D."/>
            <person name="Crawford M."/>
            <person name="Koehrsen M."/>
            <person name="Engels R."/>
            <person name="Montgomery P."/>
            <person name="Pearson M."/>
            <person name="Howarth C."/>
            <person name="Larson L."/>
            <person name="White J."/>
            <person name="O'Leary S."/>
            <person name="Kodira C."/>
            <person name="Zeng Q."/>
            <person name="Yandava C."/>
            <person name="Alvarado L."/>
            <person name="Kistler C."/>
            <person name="Shim W.-B."/>
            <person name="Kang S."/>
            <person name="Woloshuk C."/>
        </authorList>
    </citation>
    <scope>NUCLEOTIDE SEQUENCE</scope>
    <source>
        <strain evidence="1">4287</strain>
    </source>
</reference>
<accession>A0A0J9WW30</accession>
<dbReference type="GeneID" id="28963577"/>
<dbReference type="AlphaFoldDB" id="A0A0J9WW30"/>
<evidence type="ECO:0000313" key="2">
    <source>
        <dbReference type="Proteomes" id="UP000009097"/>
    </source>
</evidence>
<protein>
    <submittedName>
        <fullName evidence="1">Uncharacterized protein</fullName>
    </submittedName>
</protein>
<proteinExistence type="predicted"/>
<gene>
    <name evidence="1" type="ORF">FOXG_22871</name>
</gene>
<organism evidence="1 2">
    <name type="scientific">Fusarium oxysporum f. sp. lycopersici (strain 4287 / CBS 123668 / FGSC 9935 / NRRL 34936)</name>
    <name type="common">Fusarium vascular wilt of tomato</name>
    <dbReference type="NCBI Taxonomy" id="426428"/>
    <lineage>
        <taxon>Eukaryota</taxon>
        <taxon>Fungi</taxon>
        <taxon>Dikarya</taxon>
        <taxon>Ascomycota</taxon>
        <taxon>Pezizomycotina</taxon>
        <taxon>Sordariomycetes</taxon>
        <taxon>Hypocreomycetidae</taxon>
        <taxon>Hypocreales</taxon>
        <taxon>Nectriaceae</taxon>
        <taxon>Fusarium</taxon>
        <taxon>Fusarium oxysporum species complex</taxon>
    </lineage>
</organism>
<dbReference type="Proteomes" id="UP000009097">
    <property type="component" value="Unassembled WGS sequence"/>
</dbReference>